<reference evidence="2 3" key="1">
    <citation type="submission" date="2019-05" db="EMBL/GenBank/DDBJ databases">
        <title>Complete genome sequencing of Anaerostipes rhamnosivorans.</title>
        <authorList>
            <person name="Bui T.P.N."/>
            <person name="de Vos W.M."/>
        </authorList>
    </citation>
    <scope>NUCLEOTIDE SEQUENCE [LARGE SCALE GENOMIC DNA]</scope>
    <source>
        <strain evidence="2 3">1y2</strain>
    </source>
</reference>
<dbReference type="Pfam" id="PF01381">
    <property type="entry name" value="HTH_3"/>
    <property type="match status" value="1"/>
</dbReference>
<feature type="domain" description="HTH cro/C1-type" evidence="1">
    <location>
        <begin position="5"/>
        <end position="59"/>
    </location>
</feature>
<evidence type="ECO:0000313" key="3">
    <source>
        <dbReference type="Proteomes" id="UP000298653"/>
    </source>
</evidence>
<protein>
    <recommendedName>
        <fullName evidence="1">HTH cro/C1-type domain-containing protein</fullName>
    </recommendedName>
</protein>
<dbReference type="AlphaFoldDB" id="A0A4V1EG83"/>
<dbReference type="GO" id="GO:0003677">
    <property type="term" value="F:DNA binding"/>
    <property type="evidence" value="ECO:0007669"/>
    <property type="project" value="InterPro"/>
</dbReference>
<dbReference type="OrthoDB" id="1779670at2"/>
<dbReference type="SUPFAM" id="SSF47413">
    <property type="entry name" value="lambda repressor-like DNA-binding domains"/>
    <property type="match status" value="1"/>
</dbReference>
<proteinExistence type="predicted"/>
<organism evidence="2 3">
    <name type="scientific">Anaerostipes rhamnosivorans</name>
    <dbReference type="NCBI Taxonomy" id="1229621"/>
    <lineage>
        <taxon>Bacteria</taxon>
        <taxon>Bacillati</taxon>
        <taxon>Bacillota</taxon>
        <taxon>Clostridia</taxon>
        <taxon>Lachnospirales</taxon>
        <taxon>Lachnospiraceae</taxon>
        <taxon>Anaerostipes</taxon>
    </lineage>
</organism>
<dbReference type="RefSeq" id="WP_137328595.1">
    <property type="nucleotide sequence ID" value="NZ_CP040058.1"/>
</dbReference>
<keyword evidence="3" id="KW-1185">Reference proteome</keyword>
<accession>A0A4V1EG83</accession>
<name>A0A4V1EG83_9FIRM</name>
<dbReference type="Proteomes" id="UP000298653">
    <property type="component" value="Chromosome"/>
</dbReference>
<evidence type="ECO:0000259" key="1">
    <source>
        <dbReference type="PROSITE" id="PS50943"/>
    </source>
</evidence>
<gene>
    <name evidence="2" type="ORF">AR1Y2_1726</name>
</gene>
<evidence type="ECO:0000313" key="2">
    <source>
        <dbReference type="EMBL" id="QCP35180.1"/>
    </source>
</evidence>
<dbReference type="InterPro" id="IPR001387">
    <property type="entry name" value="Cro/C1-type_HTH"/>
</dbReference>
<dbReference type="InterPro" id="IPR010982">
    <property type="entry name" value="Lambda_DNA-bd_dom_sf"/>
</dbReference>
<dbReference type="SMART" id="SM00530">
    <property type="entry name" value="HTH_XRE"/>
    <property type="match status" value="1"/>
</dbReference>
<dbReference type="Gene3D" id="1.10.260.40">
    <property type="entry name" value="lambda repressor-like DNA-binding domains"/>
    <property type="match status" value="1"/>
</dbReference>
<sequence length="72" mass="8570">MRIFLWEIREEQGYSLRNLEKYTGISHMHIYDIERGLVSPTLEEIEKLAGVMRISPYRLFDFRPGIQVNQAN</sequence>
<dbReference type="EMBL" id="CP040058">
    <property type="protein sequence ID" value="QCP35180.1"/>
    <property type="molecule type" value="Genomic_DNA"/>
</dbReference>
<dbReference type="PROSITE" id="PS50943">
    <property type="entry name" value="HTH_CROC1"/>
    <property type="match status" value="1"/>
</dbReference>
<dbReference type="CDD" id="cd00093">
    <property type="entry name" value="HTH_XRE"/>
    <property type="match status" value="1"/>
</dbReference>
<dbReference type="KEGG" id="arf:AR1Y2_1726"/>